<feature type="transmembrane region" description="Helical" evidence="1">
    <location>
        <begin position="15"/>
        <end position="32"/>
    </location>
</feature>
<keyword evidence="1" id="KW-1133">Transmembrane helix</keyword>
<keyword evidence="1" id="KW-0472">Membrane</keyword>
<feature type="transmembrane region" description="Helical" evidence="1">
    <location>
        <begin position="127"/>
        <end position="147"/>
    </location>
</feature>
<evidence type="ECO:0000313" key="2">
    <source>
        <dbReference type="EMBL" id="MFD1642405.1"/>
    </source>
</evidence>
<name>A0ABD6D7Z1_9EURY</name>
<dbReference type="Pfam" id="PF09997">
    <property type="entry name" value="DUF2238"/>
    <property type="match status" value="1"/>
</dbReference>
<comment type="caution">
    <text evidence="2">The sequence shown here is derived from an EMBL/GenBank/DDBJ whole genome shotgun (WGS) entry which is preliminary data.</text>
</comment>
<evidence type="ECO:0008006" key="4">
    <source>
        <dbReference type="Google" id="ProtNLM"/>
    </source>
</evidence>
<dbReference type="InterPro" id="IPR014509">
    <property type="entry name" value="YjdF-like"/>
</dbReference>
<evidence type="ECO:0000256" key="1">
    <source>
        <dbReference type="SAM" id="Phobius"/>
    </source>
</evidence>
<dbReference type="AlphaFoldDB" id="A0ABD6D7Z1"/>
<reference evidence="2 3" key="1">
    <citation type="journal article" date="2019" name="Int. J. Syst. Evol. Microbiol.">
        <title>The Global Catalogue of Microorganisms (GCM) 10K type strain sequencing project: providing services to taxonomists for standard genome sequencing and annotation.</title>
        <authorList>
            <consortium name="The Broad Institute Genomics Platform"/>
            <consortium name="The Broad Institute Genome Sequencing Center for Infectious Disease"/>
            <person name="Wu L."/>
            <person name="Ma J."/>
        </authorList>
    </citation>
    <scope>NUCLEOTIDE SEQUENCE [LARGE SCALE GENOMIC DNA]</scope>
    <source>
        <strain evidence="2 3">CGMCC 1.10593</strain>
    </source>
</reference>
<dbReference type="Proteomes" id="UP001597052">
    <property type="component" value="Unassembled WGS sequence"/>
</dbReference>
<keyword evidence="3" id="KW-1185">Reference proteome</keyword>
<feature type="transmembrane region" description="Helical" evidence="1">
    <location>
        <begin position="176"/>
        <end position="195"/>
    </location>
</feature>
<proteinExistence type="predicted"/>
<accession>A0ABD6D7Z1</accession>
<evidence type="ECO:0000313" key="3">
    <source>
        <dbReference type="Proteomes" id="UP001597052"/>
    </source>
</evidence>
<keyword evidence="1" id="KW-0812">Transmembrane</keyword>
<feature type="transmembrane region" description="Helical" evidence="1">
    <location>
        <begin position="67"/>
        <end position="89"/>
    </location>
</feature>
<protein>
    <recommendedName>
        <fullName evidence="4">DUF2238 domain-containing protein</fullName>
    </recommendedName>
</protein>
<dbReference type="EMBL" id="JBHUDM010000002">
    <property type="protein sequence ID" value="MFD1642405.1"/>
    <property type="molecule type" value="Genomic_DNA"/>
</dbReference>
<organism evidence="2 3">
    <name type="scientific">Halohasta litorea</name>
    <dbReference type="NCBI Taxonomy" id="869891"/>
    <lineage>
        <taxon>Archaea</taxon>
        <taxon>Methanobacteriati</taxon>
        <taxon>Methanobacteriota</taxon>
        <taxon>Stenosarchaea group</taxon>
        <taxon>Halobacteria</taxon>
        <taxon>Halobacteriales</taxon>
        <taxon>Haloferacaceae</taxon>
        <taxon>Halohasta</taxon>
    </lineage>
</organism>
<gene>
    <name evidence="2" type="ORF">ACFSBW_11025</name>
</gene>
<dbReference type="RefSeq" id="WP_256395227.1">
    <property type="nucleotide sequence ID" value="NZ_JANHDJ010000002.1"/>
</dbReference>
<sequence length="213" mass="23302">MRLLPRPSVRTQRRLTRGMQLVLVGIVAYGVAFGAPKAITNGSMGLLITFVPAVMERKYDFPLDPWLGLWITLAVSLHTMGSAALYGQIGWWDHLTHAMSASLIAAIGYTFARAVDLHSDEIHIPKEFAFVFILLVVMSFGVIWELFEFGLDIVADTTGISMPLAQHGLDDTVRDMMFNTLGAIVVATFGQAHLLGVAESVTERLAAGQQESQ</sequence>